<reference evidence="1 2" key="1">
    <citation type="submission" date="2020-07" db="EMBL/GenBank/DDBJ databases">
        <title>Complete genome and description of Chryseobacterium manosquense strain Marseille-Q2069 sp. nov.</title>
        <authorList>
            <person name="Boxberger M."/>
        </authorList>
    </citation>
    <scope>NUCLEOTIDE SEQUENCE [LARGE SCALE GENOMIC DNA]</scope>
    <source>
        <strain evidence="1 2">Marseille-Q2069</strain>
    </source>
</reference>
<protein>
    <submittedName>
        <fullName evidence="1">Galactose-binding protein</fullName>
    </submittedName>
</protein>
<dbReference type="KEGG" id="cmaq:H0S70_07150"/>
<dbReference type="Proteomes" id="UP000516438">
    <property type="component" value="Chromosome"/>
</dbReference>
<dbReference type="RefSeq" id="WP_188320308.1">
    <property type="nucleotide sequence ID" value="NZ_CP060203.1"/>
</dbReference>
<name>A0A7H1DT75_9FLAO</name>
<gene>
    <name evidence="1" type="ORF">H0S70_07150</name>
</gene>
<sequence length="339" mass="37987">MGEVKYSVNGKYFKDYGVYISSSDGLFDALKRKKVNTYDWAEYHGSSLDLSSPKFEQREISLKGFVTGANWIDMKSNFDAIISEFQKAGTQRLLIEPFGLKPLPYEVCMIDDVNLNKTFKDGKMVGVFTLKLIEPNPIKKVLYLTGTSLNLAYNSPNETEIFYGNGLKETAKGNVSLSNKTLANRFVSGYAFEGRNYFIQGGIARTLSLLQGSPKPIQDGIFPLNTEFAISFYAKVISGNGRTLHTEFNGGIGATEFALTTEFKRYTTVMSTDSAYPIWYLWITDSFAVVDIKDIMIVKGNKPMDYMPAPEDEKYIIIAGNVDEITNLTTNADVLWEQL</sequence>
<dbReference type="EMBL" id="CP060203">
    <property type="protein sequence ID" value="QNS40183.1"/>
    <property type="molecule type" value="Genomic_DNA"/>
</dbReference>
<organism evidence="1 2">
    <name type="scientific">Chryseobacterium manosquense</name>
    <dbReference type="NCBI Taxonomy" id="2754694"/>
    <lineage>
        <taxon>Bacteria</taxon>
        <taxon>Pseudomonadati</taxon>
        <taxon>Bacteroidota</taxon>
        <taxon>Flavobacteriia</taxon>
        <taxon>Flavobacteriales</taxon>
        <taxon>Weeksellaceae</taxon>
        <taxon>Chryseobacterium group</taxon>
        <taxon>Chryseobacterium</taxon>
    </lineage>
</organism>
<accession>A0A7H1DT75</accession>
<evidence type="ECO:0000313" key="1">
    <source>
        <dbReference type="EMBL" id="QNS40183.1"/>
    </source>
</evidence>
<keyword evidence="2" id="KW-1185">Reference proteome</keyword>
<dbReference type="AlphaFoldDB" id="A0A7H1DT75"/>
<evidence type="ECO:0000313" key="2">
    <source>
        <dbReference type="Proteomes" id="UP000516438"/>
    </source>
</evidence>
<proteinExistence type="predicted"/>